<dbReference type="PANTHER" id="PTHR14196:SF12">
    <property type="entry name" value="ZINC FINGER PROTEIN 208-LIKE"/>
    <property type="match status" value="1"/>
</dbReference>
<evidence type="ECO:0000256" key="4">
    <source>
        <dbReference type="ARBA" id="ARBA00022833"/>
    </source>
</evidence>
<dbReference type="PANTHER" id="PTHR14196">
    <property type="entry name" value="ODD-SKIPPED - RELATED"/>
    <property type="match status" value="1"/>
</dbReference>
<dbReference type="OMA" id="ILEYDYI"/>
<keyword evidence="2" id="KW-0677">Repeat</keyword>
<keyword evidence="6" id="KW-0175">Coiled coil</keyword>
<sequence length="444" mass="52603">MVEPIYRLKIDLSSDVVTIKSRMQELQQEIENKAKEFARLENAVKHFDSLPDMILEYDYIHLDNELQKLYPQNNEVDNEERIQTSETSNRIEVTSSSSQVANDPKKRHLCHICGKAFISKSKLKQHSVCHSDERPLECEYCGKRFKLEEARHRHGLIHTKNWPHKCNKCDKGFYSPKELAVHMNKHTVKHFDSLPDMILEYDYIHLDYELQQLYPQNNEVDNEERIQTYTFEFQKMVEPIYRLKIDLSSDVVTIKSRMKELQQEIENKAKEFTRLENAVKHFDSLPDMILENDYIHLDNEFQQLYPQNNEVDNEERIQTSETSNRIEVTSSSSQVANDPKLCHICGKAFISKSKLKRHSVCHSDERPFECEYCDKRFKLETPCRRHGLIHTKNWPHKCNKCDKGFFSPKELAVHMNKHTGERPFKCDQCEKTFRTFCGKQKHRC</sequence>
<dbReference type="GO" id="GO:0000981">
    <property type="term" value="F:DNA-binding transcription factor activity, RNA polymerase II-specific"/>
    <property type="evidence" value="ECO:0007669"/>
    <property type="project" value="TreeGrafter"/>
</dbReference>
<dbReference type="PROSITE" id="PS50157">
    <property type="entry name" value="ZINC_FINGER_C2H2_2"/>
    <property type="match status" value="6"/>
</dbReference>
<dbReference type="GO" id="GO:0000977">
    <property type="term" value="F:RNA polymerase II transcription regulatory region sequence-specific DNA binding"/>
    <property type="evidence" value="ECO:0007669"/>
    <property type="project" value="TreeGrafter"/>
</dbReference>
<organism evidence="8 9">
    <name type="scientific">Blomia tropicalis</name>
    <name type="common">Mite</name>
    <dbReference type="NCBI Taxonomy" id="40697"/>
    <lineage>
        <taxon>Eukaryota</taxon>
        <taxon>Metazoa</taxon>
        <taxon>Ecdysozoa</taxon>
        <taxon>Arthropoda</taxon>
        <taxon>Chelicerata</taxon>
        <taxon>Arachnida</taxon>
        <taxon>Acari</taxon>
        <taxon>Acariformes</taxon>
        <taxon>Sarcoptiformes</taxon>
        <taxon>Astigmata</taxon>
        <taxon>Glycyphagoidea</taxon>
        <taxon>Echimyopodidae</taxon>
        <taxon>Blomia</taxon>
    </lineage>
</organism>
<dbReference type="InterPro" id="IPR036236">
    <property type="entry name" value="Znf_C2H2_sf"/>
</dbReference>
<comment type="caution">
    <text evidence="8">The sequence shown here is derived from an EMBL/GenBank/DDBJ whole genome shotgun (WGS) entry which is preliminary data.</text>
</comment>
<keyword evidence="1" id="KW-0479">Metal-binding</keyword>
<evidence type="ECO:0000256" key="2">
    <source>
        <dbReference type="ARBA" id="ARBA00022737"/>
    </source>
</evidence>
<evidence type="ECO:0000256" key="6">
    <source>
        <dbReference type="SAM" id="Coils"/>
    </source>
</evidence>
<dbReference type="Gene3D" id="3.30.160.60">
    <property type="entry name" value="Classic Zinc Finger"/>
    <property type="match status" value="7"/>
</dbReference>
<dbReference type="AlphaFoldDB" id="A0A9Q0MGJ5"/>
<dbReference type="GO" id="GO:0008270">
    <property type="term" value="F:zinc ion binding"/>
    <property type="evidence" value="ECO:0007669"/>
    <property type="project" value="UniProtKB-KW"/>
</dbReference>
<evidence type="ECO:0000313" key="9">
    <source>
        <dbReference type="Proteomes" id="UP001142055"/>
    </source>
</evidence>
<dbReference type="SUPFAM" id="SSF57667">
    <property type="entry name" value="beta-beta-alpha zinc fingers"/>
    <property type="match status" value="4"/>
</dbReference>
<feature type="domain" description="C2H2-type" evidence="7">
    <location>
        <begin position="340"/>
        <end position="367"/>
    </location>
</feature>
<reference evidence="8" key="1">
    <citation type="submission" date="2022-12" db="EMBL/GenBank/DDBJ databases">
        <title>Genome assemblies of Blomia tropicalis.</title>
        <authorList>
            <person name="Cui Y."/>
        </authorList>
    </citation>
    <scope>NUCLEOTIDE SEQUENCE</scope>
    <source>
        <tissue evidence="8">Adult mites</tissue>
    </source>
</reference>
<dbReference type="EMBL" id="JAPWDV010000001">
    <property type="protein sequence ID" value="KAJ6225526.1"/>
    <property type="molecule type" value="Genomic_DNA"/>
</dbReference>
<dbReference type="PROSITE" id="PS00028">
    <property type="entry name" value="ZINC_FINGER_C2H2_1"/>
    <property type="match status" value="6"/>
</dbReference>
<evidence type="ECO:0000256" key="3">
    <source>
        <dbReference type="ARBA" id="ARBA00022771"/>
    </source>
</evidence>
<accession>A0A9Q0MGJ5</accession>
<feature type="domain" description="C2H2-type" evidence="7">
    <location>
        <begin position="108"/>
        <end position="135"/>
    </location>
</feature>
<protein>
    <recommendedName>
        <fullName evidence="7">C2H2-type domain-containing protein</fullName>
    </recommendedName>
</protein>
<feature type="domain" description="C2H2-type" evidence="7">
    <location>
        <begin position="396"/>
        <end position="423"/>
    </location>
</feature>
<keyword evidence="3 5" id="KW-0863">Zinc-finger</keyword>
<feature type="domain" description="C2H2-type" evidence="7">
    <location>
        <begin position="368"/>
        <end position="395"/>
    </location>
</feature>
<evidence type="ECO:0000256" key="1">
    <source>
        <dbReference type="ARBA" id="ARBA00022723"/>
    </source>
</evidence>
<evidence type="ECO:0000259" key="7">
    <source>
        <dbReference type="PROSITE" id="PS50157"/>
    </source>
</evidence>
<name>A0A9Q0MGJ5_BLOTA</name>
<evidence type="ECO:0000313" key="8">
    <source>
        <dbReference type="EMBL" id="KAJ6225526.1"/>
    </source>
</evidence>
<feature type="domain" description="C2H2-type" evidence="7">
    <location>
        <begin position="164"/>
        <end position="191"/>
    </location>
</feature>
<proteinExistence type="predicted"/>
<feature type="coiled-coil region" evidence="6">
    <location>
        <begin position="251"/>
        <end position="278"/>
    </location>
</feature>
<dbReference type="InterPro" id="IPR050717">
    <property type="entry name" value="C2H2-ZF_Transcription_Reg"/>
</dbReference>
<dbReference type="Proteomes" id="UP001142055">
    <property type="component" value="Chromosome 1"/>
</dbReference>
<gene>
    <name evidence="8" type="ORF">RDWZM_004071</name>
</gene>
<keyword evidence="4" id="KW-0862">Zinc</keyword>
<evidence type="ECO:0000256" key="5">
    <source>
        <dbReference type="PROSITE-ProRule" id="PRU00042"/>
    </source>
</evidence>
<dbReference type="InterPro" id="IPR013087">
    <property type="entry name" value="Znf_C2H2_type"/>
</dbReference>
<feature type="domain" description="C2H2-type" evidence="7">
    <location>
        <begin position="136"/>
        <end position="163"/>
    </location>
</feature>
<dbReference type="SMART" id="SM00355">
    <property type="entry name" value="ZnF_C2H2"/>
    <property type="match status" value="7"/>
</dbReference>
<feature type="coiled-coil region" evidence="6">
    <location>
        <begin position="9"/>
        <end position="43"/>
    </location>
</feature>
<keyword evidence="9" id="KW-1185">Reference proteome</keyword>
<dbReference type="Pfam" id="PF00096">
    <property type="entry name" value="zf-C2H2"/>
    <property type="match status" value="4"/>
</dbReference>
<dbReference type="GO" id="GO:0005634">
    <property type="term" value="C:nucleus"/>
    <property type="evidence" value="ECO:0007669"/>
    <property type="project" value="UniProtKB-SubCell"/>
</dbReference>